<dbReference type="PROSITE" id="PS51450">
    <property type="entry name" value="LRR"/>
    <property type="match status" value="2"/>
</dbReference>
<name>A0A9R1UTY4_LACSA</name>
<dbReference type="InterPro" id="IPR001611">
    <property type="entry name" value="Leu-rich_rpt"/>
</dbReference>
<keyword evidence="10" id="KW-0325">Glycoprotein</keyword>
<organism evidence="15 16">
    <name type="scientific">Lactuca sativa</name>
    <name type="common">Garden lettuce</name>
    <dbReference type="NCBI Taxonomy" id="4236"/>
    <lineage>
        <taxon>Eukaryota</taxon>
        <taxon>Viridiplantae</taxon>
        <taxon>Streptophyta</taxon>
        <taxon>Embryophyta</taxon>
        <taxon>Tracheophyta</taxon>
        <taxon>Spermatophyta</taxon>
        <taxon>Magnoliopsida</taxon>
        <taxon>eudicotyledons</taxon>
        <taxon>Gunneridae</taxon>
        <taxon>Pentapetalae</taxon>
        <taxon>asterids</taxon>
        <taxon>campanulids</taxon>
        <taxon>Asterales</taxon>
        <taxon>Asteraceae</taxon>
        <taxon>Cichorioideae</taxon>
        <taxon>Cichorieae</taxon>
        <taxon>Lactucinae</taxon>
        <taxon>Lactuca</taxon>
    </lineage>
</organism>
<dbReference type="PANTHER" id="PTHR48063:SF106">
    <property type="entry name" value="LEUCINE-RICH REPEAT DOMAIN, L DOMAIN-LIKE PROTEIN-RELATED"/>
    <property type="match status" value="1"/>
</dbReference>
<evidence type="ECO:0000256" key="11">
    <source>
        <dbReference type="SAM" id="Phobius"/>
    </source>
</evidence>
<comment type="caution">
    <text evidence="15">The sequence shown here is derived from an EMBL/GenBank/DDBJ whole genome shotgun (WGS) entry which is preliminary data.</text>
</comment>
<dbReference type="OrthoDB" id="1060944at2759"/>
<dbReference type="Pfam" id="PF13855">
    <property type="entry name" value="LRR_8"/>
    <property type="match status" value="1"/>
</dbReference>
<dbReference type="PRINTS" id="PR00019">
    <property type="entry name" value="LEURICHRPT"/>
</dbReference>
<evidence type="ECO:0000256" key="5">
    <source>
        <dbReference type="ARBA" id="ARBA00022692"/>
    </source>
</evidence>
<comment type="similarity">
    <text evidence="2">Belongs to the RLP family.</text>
</comment>
<dbReference type="GO" id="GO:0051707">
    <property type="term" value="P:response to other organism"/>
    <property type="evidence" value="ECO:0007669"/>
    <property type="project" value="UniProtKB-ARBA"/>
</dbReference>
<keyword evidence="4" id="KW-0433">Leucine-rich repeat</keyword>
<feature type="chain" id="PRO_5040497407" description="Leucine-rich repeat-containing N-terminal plant-type domain-containing protein" evidence="12">
    <location>
        <begin position="28"/>
        <end position="1112"/>
    </location>
</feature>
<evidence type="ECO:0000256" key="1">
    <source>
        <dbReference type="ARBA" id="ARBA00004251"/>
    </source>
</evidence>
<evidence type="ECO:0000259" key="13">
    <source>
        <dbReference type="Pfam" id="PF08263"/>
    </source>
</evidence>
<evidence type="ECO:0000256" key="9">
    <source>
        <dbReference type="ARBA" id="ARBA00023136"/>
    </source>
</evidence>
<dbReference type="InterPro" id="IPR055414">
    <property type="entry name" value="LRR_R13L4/SHOC2-like"/>
</dbReference>
<evidence type="ECO:0000256" key="2">
    <source>
        <dbReference type="ARBA" id="ARBA00009592"/>
    </source>
</evidence>
<feature type="domain" description="Disease resistance R13L4/SHOC-2-like LRR" evidence="14">
    <location>
        <begin position="478"/>
        <end position="656"/>
    </location>
</feature>
<evidence type="ECO:0000256" key="6">
    <source>
        <dbReference type="ARBA" id="ARBA00022729"/>
    </source>
</evidence>
<keyword evidence="16" id="KW-1185">Reference proteome</keyword>
<dbReference type="SUPFAM" id="SSF52047">
    <property type="entry name" value="RNI-like"/>
    <property type="match status" value="1"/>
</dbReference>
<feature type="transmembrane region" description="Helical" evidence="11">
    <location>
        <begin position="1053"/>
        <end position="1075"/>
    </location>
</feature>
<protein>
    <recommendedName>
        <fullName evidence="17">Leucine-rich repeat-containing N-terminal plant-type domain-containing protein</fullName>
    </recommendedName>
</protein>
<evidence type="ECO:0000256" key="10">
    <source>
        <dbReference type="ARBA" id="ARBA00023180"/>
    </source>
</evidence>
<evidence type="ECO:0000256" key="12">
    <source>
        <dbReference type="SAM" id="SignalP"/>
    </source>
</evidence>
<evidence type="ECO:0000259" key="14">
    <source>
        <dbReference type="Pfam" id="PF23598"/>
    </source>
</evidence>
<keyword evidence="3" id="KW-1003">Cell membrane</keyword>
<keyword evidence="8 11" id="KW-1133">Transmembrane helix</keyword>
<evidence type="ECO:0000313" key="16">
    <source>
        <dbReference type="Proteomes" id="UP000235145"/>
    </source>
</evidence>
<dbReference type="FunFam" id="3.80.10.10:FF:000095">
    <property type="entry name" value="LRR receptor-like serine/threonine-protein kinase GSO1"/>
    <property type="match status" value="3"/>
</dbReference>
<evidence type="ECO:0008006" key="17">
    <source>
        <dbReference type="Google" id="ProtNLM"/>
    </source>
</evidence>
<evidence type="ECO:0000256" key="8">
    <source>
        <dbReference type="ARBA" id="ARBA00022989"/>
    </source>
</evidence>
<feature type="domain" description="Leucine-rich repeat-containing N-terminal plant-type" evidence="13">
    <location>
        <begin position="37"/>
        <end position="74"/>
    </location>
</feature>
<dbReference type="Proteomes" id="UP000235145">
    <property type="component" value="Unassembled WGS sequence"/>
</dbReference>
<dbReference type="Pfam" id="PF23598">
    <property type="entry name" value="LRR_14"/>
    <property type="match status" value="1"/>
</dbReference>
<dbReference type="AlphaFoldDB" id="A0A9R1UTY4"/>
<evidence type="ECO:0000313" key="15">
    <source>
        <dbReference type="EMBL" id="KAJ0193498.1"/>
    </source>
</evidence>
<dbReference type="PANTHER" id="PTHR48063">
    <property type="entry name" value="LRR RECEPTOR-LIKE KINASE"/>
    <property type="match status" value="1"/>
</dbReference>
<keyword evidence="9 11" id="KW-0472">Membrane</keyword>
<dbReference type="Gene3D" id="3.80.10.10">
    <property type="entry name" value="Ribonuclease Inhibitor"/>
    <property type="match status" value="6"/>
</dbReference>
<dbReference type="FunFam" id="3.80.10.10:FF:000383">
    <property type="entry name" value="Leucine-rich repeat receptor protein kinase EMS1"/>
    <property type="match status" value="1"/>
</dbReference>
<feature type="signal peptide" evidence="12">
    <location>
        <begin position="1"/>
        <end position="27"/>
    </location>
</feature>
<dbReference type="SUPFAM" id="SSF52058">
    <property type="entry name" value="L domain-like"/>
    <property type="match status" value="2"/>
</dbReference>
<dbReference type="InterPro" id="IPR013210">
    <property type="entry name" value="LRR_N_plant-typ"/>
</dbReference>
<dbReference type="GO" id="GO:0005886">
    <property type="term" value="C:plasma membrane"/>
    <property type="evidence" value="ECO:0007669"/>
    <property type="project" value="UniProtKB-SubCell"/>
</dbReference>
<accession>A0A9R1UTY4</accession>
<keyword evidence="7" id="KW-0677">Repeat</keyword>
<dbReference type="InterPro" id="IPR032675">
    <property type="entry name" value="LRR_dom_sf"/>
</dbReference>
<keyword evidence="6 12" id="KW-0732">Signal</keyword>
<sequence>MGNHRGSGIHLIFVSVFLVANICSCLGVENTSMVCLEQERLALLKFKQSVIDSYGMLSSWVGTDCCMWERVHCDSVTGNIRSLNLRGSIMGIYYSLVGDGVSFSLAELRHLSYLDLSWNHFGGSQIPDFIGSFKQLSYLNLSDAGFQGIIPHHIGNLSNLKVLDLSSNYELKADDMTWTFRLSSLEHLDLSNVNLAGAQNRDMSLYMIPLLKELSLSDCGLSNADLAPFLNSSRILSNIKHLDLSRNSFKGPFPEFLLNTESLVFLDLGFNSFDGPLPGFLQNLTSLSFLDLSGFDLSLTWNFANLLNMFPSLTELHLSACRLHKRLLSPPQLNFSTLSNIQRLDLSVNSFGGIFPSYLTNMSSLRVLDLSENRLNSSVPIMPNLVELDLSTNEFKQLEHVGIWRQCHLKKLSVSDNYFVIEISGEPKNVSECSEYALESLEIRRGLNGTIPEALGRLANLREIDLSSNGLTGPIPKSLRRLRFLEVLYMSRSHLTGPIPAFLGNLNTLDLSFNQLNGLIPESFGKLTDLMLLSLRSNQLTGSIPTSLGGLVSLQVLDVSSNMLNGTIPVSIGQLAKLHNLDLSNNSLEGVVFESHFANLSMLKYLDTSSNTRLTFNVSHEWLPPFELKTLNLRSCNIANGFPQWLRYQRKLETLALSNATISGPLPTWLLKMPIIPFFDLSHNKLNGSLTNLPNGRNDSVNNLFIGWIPRSLLLENNLFTGSIPRSLCRRTDLKYLDLSRNRLTGNIPKCLGNLQELHTMIFSSNRLSGVIPSSLALCSSLYRLKLNDNNFIAEPPLELRNLRNLEVLDLGDNQFCGNIPEWVGESLTYLMVLRLHKNNFTGRIPRSLCKSSNLHILDVAYNNLMGNIPDCLGELTAMLSFTFPDYRRPEDNVIQVMNGVVLEYTRTWDLVLNMDLSSNKLVGEIPVQLTELVMLLGLNLSNNNLIGNIPDSIGNMTKLLSLDLSRNELTGMIPPSMAALNFLSHLNLSNNNLWGIIPTGNQLQTLDDPSIYAGNKDLCGPPLPRNCSNHEGPTTISKKKNEAADERAKERFFYVDVMSGFATGFWGIIGFLLFKKQWRQKVFMLAEETMDKIYIAVVVRVAKMKRGREDE</sequence>
<dbReference type="SMART" id="SM00369">
    <property type="entry name" value="LRR_TYP"/>
    <property type="match status" value="10"/>
</dbReference>
<dbReference type="InterPro" id="IPR003591">
    <property type="entry name" value="Leu-rich_rpt_typical-subtyp"/>
</dbReference>
<dbReference type="Gramene" id="rna-gnl|WGS:NBSK|LSAT_4X85660_mrna">
    <property type="protein sequence ID" value="cds-PLY65250.1"/>
    <property type="gene ID" value="gene-LSAT_4X85660"/>
</dbReference>
<comment type="subcellular location">
    <subcellularLocation>
        <location evidence="1">Cell membrane</location>
        <topology evidence="1">Single-pass type I membrane protein</topology>
    </subcellularLocation>
</comment>
<evidence type="ECO:0000256" key="4">
    <source>
        <dbReference type="ARBA" id="ARBA00022614"/>
    </source>
</evidence>
<reference evidence="15 16" key="1">
    <citation type="journal article" date="2017" name="Nat. Commun.">
        <title>Genome assembly with in vitro proximity ligation data and whole-genome triplication in lettuce.</title>
        <authorList>
            <person name="Reyes-Chin-Wo S."/>
            <person name="Wang Z."/>
            <person name="Yang X."/>
            <person name="Kozik A."/>
            <person name="Arikit S."/>
            <person name="Song C."/>
            <person name="Xia L."/>
            <person name="Froenicke L."/>
            <person name="Lavelle D.O."/>
            <person name="Truco M.J."/>
            <person name="Xia R."/>
            <person name="Zhu S."/>
            <person name="Xu C."/>
            <person name="Xu H."/>
            <person name="Xu X."/>
            <person name="Cox K."/>
            <person name="Korf I."/>
            <person name="Meyers B.C."/>
            <person name="Michelmore R.W."/>
        </authorList>
    </citation>
    <scope>NUCLEOTIDE SEQUENCE [LARGE SCALE GENOMIC DNA]</scope>
    <source>
        <strain evidence="16">cv. Salinas</strain>
        <tissue evidence="15">Seedlings</tissue>
    </source>
</reference>
<evidence type="ECO:0000256" key="3">
    <source>
        <dbReference type="ARBA" id="ARBA00022475"/>
    </source>
</evidence>
<gene>
    <name evidence="15" type="ORF">LSAT_V11C800445350</name>
</gene>
<dbReference type="Pfam" id="PF00560">
    <property type="entry name" value="LRR_1"/>
    <property type="match status" value="10"/>
</dbReference>
<keyword evidence="5 11" id="KW-0812">Transmembrane</keyword>
<dbReference type="EMBL" id="NBSK02000008">
    <property type="protein sequence ID" value="KAJ0193498.1"/>
    <property type="molecule type" value="Genomic_DNA"/>
</dbReference>
<dbReference type="Pfam" id="PF08263">
    <property type="entry name" value="LRRNT_2"/>
    <property type="match status" value="1"/>
</dbReference>
<proteinExistence type="inferred from homology"/>
<dbReference type="GO" id="GO:0006952">
    <property type="term" value="P:defense response"/>
    <property type="evidence" value="ECO:0007669"/>
    <property type="project" value="UniProtKB-ARBA"/>
</dbReference>
<dbReference type="InterPro" id="IPR046956">
    <property type="entry name" value="RLP23-like"/>
</dbReference>
<evidence type="ECO:0000256" key="7">
    <source>
        <dbReference type="ARBA" id="ARBA00022737"/>
    </source>
</evidence>